<dbReference type="OrthoDB" id="9948606at2759"/>
<keyword evidence="3" id="KW-1185">Reference proteome</keyword>
<feature type="compositionally biased region" description="Polar residues" evidence="1">
    <location>
        <begin position="53"/>
        <end position="67"/>
    </location>
</feature>
<dbReference type="AlphaFoldDB" id="A0A401PCY9"/>
<dbReference type="OMA" id="EPRITYS"/>
<organism evidence="2 3">
    <name type="scientific">Scyliorhinus torazame</name>
    <name type="common">Cloudy catshark</name>
    <name type="synonym">Catulus torazame</name>
    <dbReference type="NCBI Taxonomy" id="75743"/>
    <lineage>
        <taxon>Eukaryota</taxon>
        <taxon>Metazoa</taxon>
        <taxon>Chordata</taxon>
        <taxon>Craniata</taxon>
        <taxon>Vertebrata</taxon>
        <taxon>Chondrichthyes</taxon>
        <taxon>Elasmobranchii</taxon>
        <taxon>Galeomorphii</taxon>
        <taxon>Galeoidea</taxon>
        <taxon>Carcharhiniformes</taxon>
        <taxon>Scyliorhinidae</taxon>
        <taxon>Scyliorhinus</taxon>
    </lineage>
</organism>
<dbReference type="Proteomes" id="UP000288216">
    <property type="component" value="Unassembled WGS sequence"/>
</dbReference>
<evidence type="ECO:0008006" key="4">
    <source>
        <dbReference type="Google" id="ProtNLM"/>
    </source>
</evidence>
<comment type="caution">
    <text evidence="2">The sequence shown here is derived from an EMBL/GenBank/DDBJ whole genome shotgun (WGS) entry which is preliminary data.</text>
</comment>
<feature type="compositionally biased region" description="Basic and acidic residues" evidence="1">
    <location>
        <begin position="236"/>
        <end position="261"/>
    </location>
</feature>
<dbReference type="PANTHER" id="PTHR12392">
    <property type="entry name" value="LADININ 1"/>
    <property type="match status" value="1"/>
</dbReference>
<dbReference type="EMBL" id="BFAA01000319">
    <property type="protein sequence ID" value="GCB70986.1"/>
    <property type="molecule type" value="Genomic_DNA"/>
</dbReference>
<dbReference type="GO" id="GO:0005198">
    <property type="term" value="F:structural molecule activity"/>
    <property type="evidence" value="ECO:0007669"/>
    <property type="project" value="InterPro"/>
</dbReference>
<dbReference type="InterPro" id="IPR017404">
    <property type="entry name" value="Ladinin_1"/>
</dbReference>
<feature type="compositionally biased region" description="Basic and acidic residues" evidence="1">
    <location>
        <begin position="122"/>
        <end position="133"/>
    </location>
</feature>
<evidence type="ECO:0000313" key="2">
    <source>
        <dbReference type="EMBL" id="GCB70986.1"/>
    </source>
</evidence>
<evidence type="ECO:0000313" key="3">
    <source>
        <dbReference type="Proteomes" id="UP000288216"/>
    </source>
</evidence>
<accession>A0A401PCY9</accession>
<evidence type="ECO:0000256" key="1">
    <source>
        <dbReference type="SAM" id="MobiDB-lite"/>
    </source>
</evidence>
<reference evidence="2 3" key="1">
    <citation type="journal article" date="2018" name="Nat. Ecol. Evol.">
        <title>Shark genomes provide insights into elasmobranch evolution and the origin of vertebrates.</title>
        <authorList>
            <person name="Hara Y"/>
            <person name="Yamaguchi K"/>
            <person name="Onimaru K"/>
            <person name="Kadota M"/>
            <person name="Koyanagi M"/>
            <person name="Keeley SD"/>
            <person name="Tatsumi K"/>
            <person name="Tanaka K"/>
            <person name="Motone F"/>
            <person name="Kageyama Y"/>
            <person name="Nozu R"/>
            <person name="Adachi N"/>
            <person name="Nishimura O"/>
            <person name="Nakagawa R"/>
            <person name="Tanegashima C"/>
            <person name="Kiyatake I"/>
            <person name="Matsumoto R"/>
            <person name="Murakumo K"/>
            <person name="Nishida K"/>
            <person name="Terakita A"/>
            <person name="Kuratani S"/>
            <person name="Sato K"/>
            <person name="Hyodo S Kuraku.S."/>
        </authorList>
    </citation>
    <scope>NUCLEOTIDE SEQUENCE [LARGE SCALE GENOMIC DNA]</scope>
</reference>
<dbReference type="STRING" id="75743.A0A401PCY9"/>
<feature type="region of interest" description="Disordered" evidence="1">
    <location>
        <begin position="104"/>
        <end position="207"/>
    </location>
</feature>
<proteinExistence type="predicted"/>
<dbReference type="PANTHER" id="PTHR12392:SF0">
    <property type="entry name" value="LADININ-1"/>
    <property type="match status" value="1"/>
</dbReference>
<feature type="region of interest" description="Disordered" evidence="1">
    <location>
        <begin position="15"/>
        <end position="73"/>
    </location>
</feature>
<sequence>MSFGRKNWTALSSLARQRSMEDDEEFEKALRRRNRVSNSMPDNEDISEEQHTSENSVLNEQEETPSPNLEDDTVAFAEMLRKREEDKRQFQRETLQSLKLAKFAFETDGEKESTSSQANENQKPEMKRAPTEPRRKKSGEDSSEEINAITVKEKEINNSVASLQNHPDKENPCSQTPPQSPLSPIHTTRAFISLGKPKEVKSPTRLKTQLSLENNKCYPEAKSSTRVANDCFKSQARTEPKVSERGEHEKIGQESFKRESSKAGTTDVKVTSAVATEIQSQKKENNADGPSSNDVPFHRFSSRATSFRVTNPEVKKHPFQRSASLRIPPRSPSAKIDGILEKYAMAIQRSDSVKTKKCPPNYLTRPLEGIASKRCVFEKDDAQSVSSQHFISKKGIRPGDVANKRSLWESKADSVEKE</sequence>
<name>A0A401PCY9_SCYTO</name>
<protein>
    <recommendedName>
        <fullName evidence="4">Ladinin-1</fullName>
    </recommendedName>
</protein>
<feature type="region of interest" description="Disordered" evidence="1">
    <location>
        <begin position="222"/>
        <end position="333"/>
    </location>
</feature>
<gene>
    <name evidence="2" type="ORF">scyTo_0001430</name>
</gene>